<accession>A0A9N9JZV8</accession>
<evidence type="ECO:0000313" key="1">
    <source>
        <dbReference type="EMBL" id="CAG8802125.1"/>
    </source>
</evidence>
<dbReference type="AlphaFoldDB" id="A0A9N9JZV8"/>
<sequence>LLTIKATDPSDSNPNKNIIRIIELTQRMSMAMKFHDLPDTPQEMNIFSAFGQIIPME</sequence>
<protein>
    <submittedName>
        <fullName evidence="1">16912_t:CDS:1</fullName>
    </submittedName>
</protein>
<dbReference type="Proteomes" id="UP000789396">
    <property type="component" value="Unassembled WGS sequence"/>
</dbReference>
<dbReference type="OrthoDB" id="2687058at2759"/>
<proteinExistence type="predicted"/>
<keyword evidence="2" id="KW-1185">Reference proteome</keyword>
<feature type="non-terminal residue" evidence="1">
    <location>
        <position position="57"/>
    </location>
</feature>
<gene>
    <name evidence="1" type="ORF">RFULGI_LOCUS17848</name>
</gene>
<name>A0A9N9JZV8_9GLOM</name>
<organism evidence="1 2">
    <name type="scientific">Racocetra fulgida</name>
    <dbReference type="NCBI Taxonomy" id="60492"/>
    <lineage>
        <taxon>Eukaryota</taxon>
        <taxon>Fungi</taxon>
        <taxon>Fungi incertae sedis</taxon>
        <taxon>Mucoromycota</taxon>
        <taxon>Glomeromycotina</taxon>
        <taxon>Glomeromycetes</taxon>
        <taxon>Diversisporales</taxon>
        <taxon>Gigasporaceae</taxon>
        <taxon>Racocetra</taxon>
    </lineage>
</organism>
<dbReference type="EMBL" id="CAJVPZ010073250">
    <property type="protein sequence ID" value="CAG8802125.1"/>
    <property type="molecule type" value="Genomic_DNA"/>
</dbReference>
<evidence type="ECO:0000313" key="2">
    <source>
        <dbReference type="Proteomes" id="UP000789396"/>
    </source>
</evidence>
<reference evidence="1" key="1">
    <citation type="submission" date="2021-06" db="EMBL/GenBank/DDBJ databases">
        <authorList>
            <person name="Kallberg Y."/>
            <person name="Tangrot J."/>
            <person name="Rosling A."/>
        </authorList>
    </citation>
    <scope>NUCLEOTIDE SEQUENCE</scope>
    <source>
        <strain evidence="1">IN212</strain>
    </source>
</reference>
<comment type="caution">
    <text evidence="1">The sequence shown here is derived from an EMBL/GenBank/DDBJ whole genome shotgun (WGS) entry which is preliminary data.</text>
</comment>
<feature type="non-terminal residue" evidence="1">
    <location>
        <position position="1"/>
    </location>
</feature>